<keyword evidence="4 7" id="KW-0812">Transmembrane</keyword>
<dbReference type="RefSeq" id="WP_247629126.1">
    <property type="nucleotide sequence ID" value="NZ_JAHWXN010000001.1"/>
</dbReference>
<feature type="transmembrane region" description="Helical" evidence="7">
    <location>
        <begin position="30"/>
        <end position="50"/>
    </location>
</feature>
<evidence type="ECO:0000256" key="5">
    <source>
        <dbReference type="ARBA" id="ARBA00022989"/>
    </source>
</evidence>
<sequence length="325" mass="34509">MATIVTTELAPTTVPTRYNLVRSVLRSPTACVSGAVILLAVLIGAFAPLIESIYGYSPTTVNSQLLDANGNPLGFSGGITFSTDNASGHIHIMGVEPGTGRDLFMQLVYGIRTSLVISLSGALLAAVIGVVIGLVAGYAPKRTSAAVDWFIDIALAFPFLIFCLALIPVTNTYLADENGQVSPFARGLTIIIIFGLFTWMTVARLVRAEVKSLSQREFVDAARVAGAGHGWILFRELLPNLWSPIIIQTSAAIPILITAEAALSFLGIGMVEPTPDLGRLLNNSIPYALSNPTYMLVPGITLVSLVLAFNVFGDALRDAVDPHTR</sequence>
<feature type="transmembrane region" description="Helical" evidence="7">
    <location>
        <begin position="149"/>
        <end position="167"/>
    </location>
</feature>
<name>A0ABT0FCE8_9MICO</name>
<organism evidence="9 10">
    <name type="scientific">Microbacterium croceum</name>
    <dbReference type="NCBI Taxonomy" id="2851645"/>
    <lineage>
        <taxon>Bacteria</taxon>
        <taxon>Bacillati</taxon>
        <taxon>Actinomycetota</taxon>
        <taxon>Actinomycetes</taxon>
        <taxon>Micrococcales</taxon>
        <taxon>Microbacteriaceae</taxon>
        <taxon>Microbacterium</taxon>
    </lineage>
</organism>
<keyword evidence="5 7" id="KW-1133">Transmembrane helix</keyword>
<dbReference type="PANTHER" id="PTHR43386">
    <property type="entry name" value="OLIGOPEPTIDE TRANSPORT SYSTEM PERMEASE PROTEIN APPC"/>
    <property type="match status" value="1"/>
</dbReference>
<dbReference type="InterPro" id="IPR050366">
    <property type="entry name" value="BP-dependent_transpt_permease"/>
</dbReference>
<keyword evidence="2 7" id="KW-0813">Transport</keyword>
<comment type="similarity">
    <text evidence="7">Belongs to the binding-protein-dependent transport system permease family.</text>
</comment>
<dbReference type="SUPFAM" id="SSF161098">
    <property type="entry name" value="MetI-like"/>
    <property type="match status" value="1"/>
</dbReference>
<dbReference type="InterPro" id="IPR000515">
    <property type="entry name" value="MetI-like"/>
</dbReference>
<keyword evidence="10" id="KW-1185">Reference proteome</keyword>
<dbReference type="Proteomes" id="UP001300096">
    <property type="component" value="Unassembled WGS sequence"/>
</dbReference>
<dbReference type="PANTHER" id="PTHR43386:SF1">
    <property type="entry name" value="D,D-DIPEPTIDE TRANSPORT SYSTEM PERMEASE PROTEIN DDPC-RELATED"/>
    <property type="match status" value="1"/>
</dbReference>
<accession>A0ABT0FCE8</accession>
<feature type="transmembrane region" description="Helical" evidence="7">
    <location>
        <begin position="291"/>
        <end position="312"/>
    </location>
</feature>
<keyword evidence="6 7" id="KW-0472">Membrane</keyword>
<dbReference type="PROSITE" id="PS50928">
    <property type="entry name" value="ABC_TM1"/>
    <property type="match status" value="1"/>
</dbReference>
<evidence type="ECO:0000256" key="2">
    <source>
        <dbReference type="ARBA" id="ARBA00022448"/>
    </source>
</evidence>
<comment type="subcellular location">
    <subcellularLocation>
        <location evidence="1 7">Cell membrane</location>
        <topology evidence="1 7">Multi-pass membrane protein</topology>
    </subcellularLocation>
</comment>
<gene>
    <name evidence="9" type="ORF">KZC51_06155</name>
</gene>
<evidence type="ECO:0000256" key="7">
    <source>
        <dbReference type="RuleBase" id="RU363032"/>
    </source>
</evidence>
<protein>
    <submittedName>
        <fullName evidence="9">ABC transporter permease</fullName>
    </submittedName>
</protein>
<feature type="domain" description="ABC transmembrane type-1" evidence="8">
    <location>
        <begin position="111"/>
        <end position="313"/>
    </location>
</feature>
<dbReference type="EMBL" id="JAHWXN010000001">
    <property type="protein sequence ID" value="MCK2035715.1"/>
    <property type="molecule type" value="Genomic_DNA"/>
</dbReference>
<proteinExistence type="inferred from homology"/>
<keyword evidence="3" id="KW-1003">Cell membrane</keyword>
<feature type="transmembrane region" description="Helical" evidence="7">
    <location>
        <begin position="187"/>
        <end position="206"/>
    </location>
</feature>
<feature type="transmembrane region" description="Helical" evidence="7">
    <location>
        <begin position="115"/>
        <end position="137"/>
    </location>
</feature>
<feature type="transmembrane region" description="Helical" evidence="7">
    <location>
        <begin position="245"/>
        <end position="271"/>
    </location>
</feature>
<evidence type="ECO:0000313" key="9">
    <source>
        <dbReference type="EMBL" id="MCK2035715.1"/>
    </source>
</evidence>
<evidence type="ECO:0000256" key="4">
    <source>
        <dbReference type="ARBA" id="ARBA00022692"/>
    </source>
</evidence>
<evidence type="ECO:0000256" key="1">
    <source>
        <dbReference type="ARBA" id="ARBA00004651"/>
    </source>
</evidence>
<evidence type="ECO:0000313" key="10">
    <source>
        <dbReference type="Proteomes" id="UP001300096"/>
    </source>
</evidence>
<comment type="caution">
    <text evidence="9">The sequence shown here is derived from an EMBL/GenBank/DDBJ whole genome shotgun (WGS) entry which is preliminary data.</text>
</comment>
<dbReference type="CDD" id="cd06261">
    <property type="entry name" value="TM_PBP2"/>
    <property type="match status" value="1"/>
</dbReference>
<dbReference type="Pfam" id="PF00528">
    <property type="entry name" value="BPD_transp_1"/>
    <property type="match status" value="1"/>
</dbReference>
<evidence type="ECO:0000256" key="3">
    <source>
        <dbReference type="ARBA" id="ARBA00022475"/>
    </source>
</evidence>
<evidence type="ECO:0000256" key="6">
    <source>
        <dbReference type="ARBA" id="ARBA00023136"/>
    </source>
</evidence>
<evidence type="ECO:0000259" key="8">
    <source>
        <dbReference type="PROSITE" id="PS50928"/>
    </source>
</evidence>
<dbReference type="Gene3D" id="1.10.3720.10">
    <property type="entry name" value="MetI-like"/>
    <property type="match status" value="1"/>
</dbReference>
<reference evidence="9 10" key="1">
    <citation type="submission" date="2021-06" db="EMBL/GenBank/DDBJ databases">
        <title>Genome-based taxonomic framework of Microbacterium strains isolated from marine environment, the description of four new species and reclassification of four preexisting species.</title>
        <authorList>
            <person name="Lee S.D."/>
            <person name="Kim S.-M."/>
            <person name="Byeon Y.-S."/>
            <person name="Yang H.L."/>
            <person name="Kim I.S."/>
        </authorList>
    </citation>
    <scope>NUCLEOTIDE SEQUENCE [LARGE SCALE GENOMIC DNA]</scope>
    <source>
        <strain evidence="9 10">SSW1-49</strain>
    </source>
</reference>
<dbReference type="InterPro" id="IPR035906">
    <property type="entry name" value="MetI-like_sf"/>
</dbReference>